<organism evidence="2 3">
    <name type="scientific">Paracoccus benzoatiresistens</name>
    <dbReference type="NCBI Taxonomy" id="2997341"/>
    <lineage>
        <taxon>Bacteria</taxon>
        <taxon>Pseudomonadati</taxon>
        <taxon>Pseudomonadota</taxon>
        <taxon>Alphaproteobacteria</taxon>
        <taxon>Rhodobacterales</taxon>
        <taxon>Paracoccaceae</taxon>
        <taxon>Paracoccus</taxon>
    </lineage>
</organism>
<dbReference type="RefSeq" id="WP_268944373.1">
    <property type="nucleotide sequence ID" value="NZ_JAPTYD010000082.1"/>
</dbReference>
<evidence type="ECO:0000256" key="1">
    <source>
        <dbReference type="ARBA" id="ARBA00006987"/>
    </source>
</evidence>
<accession>A0ABT4JC39</accession>
<sequence>MRAAPPPPELIRSIRYGFIEDICYKSNTALVRSAARGGAENQEEEILMRQFLTVLVTSAASLAAGIAGAQGYPERPVNLVVPFAAGGPSDAIARLVGQSMSETLGQQLIVESVGGAGGTLGAARVAHADPDGYTLLIAHVSLAAGETLYPDLTYETQTAFAPLGMINQGPMVLLARKDFDAADGAALIQRMKEGGEDIAVGHAGVGSNSHLCAVLLEKTMDTKFTLVAYQGTGPAMNDLMAGGIDVMCDQSTTSIPQLEGGTVKGYAVTSAERLEALKDLPTLQELGLEDFNFTIWHGLYAPAGTPTEVVEKLNSALQDALDDQKILGRFAAVGTSPFPDDQRSPSAHNEKLQAEIATWQRVLGDTAE</sequence>
<comment type="caution">
    <text evidence="2">The sequence shown here is derived from an EMBL/GenBank/DDBJ whole genome shotgun (WGS) entry which is preliminary data.</text>
</comment>
<reference evidence="2" key="1">
    <citation type="submission" date="2022-12" db="EMBL/GenBank/DDBJ databases">
        <title>Paracoccus sp. EF6 isolated from a lake water.</title>
        <authorList>
            <person name="Liu H."/>
        </authorList>
    </citation>
    <scope>NUCLEOTIDE SEQUENCE</scope>
    <source>
        <strain evidence="2">EF6</strain>
    </source>
</reference>
<dbReference type="PANTHER" id="PTHR42928">
    <property type="entry name" value="TRICARBOXYLATE-BINDING PROTEIN"/>
    <property type="match status" value="1"/>
</dbReference>
<dbReference type="Gene3D" id="3.40.190.10">
    <property type="entry name" value="Periplasmic binding protein-like II"/>
    <property type="match status" value="1"/>
</dbReference>
<protein>
    <submittedName>
        <fullName evidence="2">Tripartite tricarboxylate transporter substrate-binding protein</fullName>
    </submittedName>
</protein>
<dbReference type="PIRSF" id="PIRSF017082">
    <property type="entry name" value="YflP"/>
    <property type="match status" value="1"/>
</dbReference>
<name>A0ABT4JC39_9RHOB</name>
<dbReference type="SUPFAM" id="SSF53850">
    <property type="entry name" value="Periplasmic binding protein-like II"/>
    <property type="match status" value="1"/>
</dbReference>
<comment type="similarity">
    <text evidence="1">Belongs to the UPF0065 (bug) family.</text>
</comment>
<dbReference type="Gene3D" id="3.40.190.150">
    <property type="entry name" value="Bordetella uptake gene, domain 1"/>
    <property type="match status" value="1"/>
</dbReference>
<dbReference type="PANTHER" id="PTHR42928:SF5">
    <property type="entry name" value="BLR1237 PROTEIN"/>
    <property type="match status" value="1"/>
</dbReference>
<dbReference type="InterPro" id="IPR042100">
    <property type="entry name" value="Bug_dom1"/>
</dbReference>
<proteinExistence type="inferred from homology"/>
<evidence type="ECO:0000313" key="3">
    <source>
        <dbReference type="Proteomes" id="UP001149822"/>
    </source>
</evidence>
<dbReference type="Proteomes" id="UP001149822">
    <property type="component" value="Unassembled WGS sequence"/>
</dbReference>
<dbReference type="EMBL" id="JAPTYD010000082">
    <property type="protein sequence ID" value="MCZ0964280.1"/>
    <property type="molecule type" value="Genomic_DNA"/>
</dbReference>
<keyword evidence="3" id="KW-1185">Reference proteome</keyword>
<evidence type="ECO:0000313" key="2">
    <source>
        <dbReference type="EMBL" id="MCZ0964280.1"/>
    </source>
</evidence>
<dbReference type="Pfam" id="PF03401">
    <property type="entry name" value="TctC"/>
    <property type="match status" value="1"/>
</dbReference>
<dbReference type="InterPro" id="IPR005064">
    <property type="entry name" value="BUG"/>
</dbReference>
<gene>
    <name evidence="2" type="ORF">OU682_22160</name>
</gene>